<feature type="domain" description="C3H1-type" evidence="14">
    <location>
        <begin position="289"/>
        <end position="316"/>
    </location>
</feature>
<dbReference type="Gene3D" id="3.30.40.10">
    <property type="entry name" value="Zinc/RING finger domain, C3HC4 (zinc finger)"/>
    <property type="match status" value="1"/>
</dbReference>
<feature type="compositionally biased region" description="Low complexity" evidence="12">
    <location>
        <begin position="218"/>
        <end position="233"/>
    </location>
</feature>
<dbReference type="InterPro" id="IPR041367">
    <property type="entry name" value="Znf-CCCH_4"/>
</dbReference>
<dbReference type="SMART" id="SM00184">
    <property type="entry name" value="RING"/>
    <property type="match status" value="1"/>
</dbReference>
<dbReference type="Pfam" id="PF18044">
    <property type="entry name" value="zf-CCCH_4"/>
    <property type="match status" value="2"/>
</dbReference>
<dbReference type="SMART" id="SM00356">
    <property type="entry name" value="ZnF_C3H1"/>
    <property type="match status" value="4"/>
</dbReference>
<proteinExistence type="predicted"/>
<dbReference type="SUPFAM" id="SSF90229">
    <property type="entry name" value="CCCH zinc finger"/>
    <property type="match status" value="2"/>
</dbReference>
<dbReference type="InterPro" id="IPR013083">
    <property type="entry name" value="Znf_RING/FYVE/PHD"/>
</dbReference>
<feature type="region of interest" description="Disordered" evidence="12">
    <location>
        <begin position="218"/>
        <end position="243"/>
    </location>
</feature>
<dbReference type="Gene3D" id="4.10.1000.10">
    <property type="entry name" value="Zinc finger, CCCH-type"/>
    <property type="match status" value="1"/>
</dbReference>
<keyword evidence="4" id="KW-0808">Transferase</keyword>
<organism evidence="15 16">
    <name type="scientific">Oncorhynchus mykiss</name>
    <name type="common">Rainbow trout</name>
    <name type="synonym">Salmo gairdneri</name>
    <dbReference type="NCBI Taxonomy" id="8022"/>
    <lineage>
        <taxon>Eukaryota</taxon>
        <taxon>Metazoa</taxon>
        <taxon>Chordata</taxon>
        <taxon>Craniata</taxon>
        <taxon>Vertebrata</taxon>
        <taxon>Euteleostomi</taxon>
        <taxon>Actinopterygii</taxon>
        <taxon>Neopterygii</taxon>
        <taxon>Teleostei</taxon>
        <taxon>Protacanthopterygii</taxon>
        <taxon>Salmoniformes</taxon>
        <taxon>Salmonidae</taxon>
        <taxon>Salmoninae</taxon>
        <taxon>Oncorhynchus</taxon>
    </lineage>
</organism>
<evidence type="ECO:0000256" key="1">
    <source>
        <dbReference type="ARBA" id="ARBA00000900"/>
    </source>
</evidence>
<feature type="zinc finger region" description="C3H1-type" evidence="11">
    <location>
        <begin position="445"/>
        <end position="474"/>
    </location>
</feature>
<dbReference type="Pfam" id="PF14608">
    <property type="entry name" value="zf-CCCH_2"/>
    <property type="match status" value="2"/>
</dbReference>
<dbReference type="GO" id="GO:0061630">
    <property type="term" value="F:ubiquitin protein ligase activity"/>
    <property type="evidence" value="ECO:0007669"/>
    <property type="project" value="UniProtKB-EC"/>
</dbReference>
<dbReference type="InterPro" id="IPR001841">
    <property type="entry name" value="Znf_RING"/>
</dbReference>
<dbReference type="GeneTree" id="ENSGT00950000183077"/>
<dbReference type="EC" id="2.3.2.27" evidence="3"/>
<evidence type="ECO:0000256" key="9">
    <source>
        <dbReference type="ARBA" id="ARBA00022833"/>
    </source>
</evidence>
<dbReference type="PROSITE" id="PS50103">
    <property type="entry name" value="ZF_C3H1"/>
    <property type="match status" value="4"/>
</dbReference>
<dbReference type="AlphaFoldDB" id="A0A8K9WT29"/>
<dbReference type="CDD" id="cd16730">
    <property type="entry name" value="RING-HC_MKRN1_3"/>
    <property type="match status" value="1"/>
</dbReference>
<evidence type="ECO:0000313" key="15">
    <source>
        <dbReference type="Ensembl" id="ENSOMYP00000122279.1"/>
    </source>
</evidence>
<dbReference type="Pfam" id="PF15815">
    <property type="entry name" value="MKRN1_C"/>
    <property type="match status" value="1"/>
</dbReference>
<evidence type="ECO:0000256" key="10">
    <source>
        <dbReference type="ARBA" id="ARBA00042581"/>
    </source>
</evidence>
<dbReference type="InterPro" id="IPR000571">
    <property type="entry name" value="Znf_CCCH"/>
</dbReference>
<keyword evidence="16" id="KW-1185">Reference proteome</keyword>
<dbReference type="FunFam" id="3.30.40.10:FF:000117">
    <property type="entry name" value="Probable E3 ubiquitin-protein ligase makorin-1"/>
    <property type="match status" value="1"/>
</dbReference>
<evidence type="ECO:0000256" key="4">
    <source>
        <dbReference type="ARBA" id="ARBA00022679"/>
    </source>
</evidence>
<dbReference type="Ensembl" id="ENSOMYT00000165845.1">
    <property type="protein sequence ID" value="ENSOMYP00000122279.1"/>
    <property type="gene ID" value="ENSOMYG00000072624.1"/>
</dbReference>
<keyword evidence="6" id="KW-0677">Repeat</keyword>
<dbReference type="UniPathway" id="UPA00143"/>
<evidence type="ECO:0000256" key="5">
    <source>
        <dbReference type="ARBA" id="ARBA00022723"/>
    </source>
</evidence>
<reference evidence="15" key="3">
    <citation type="submission" date="2025-09" db="UniProtKB">
        <authorList>
            <consortium name="Ensembl"/>
        </authorList>
    </citation>
    <scope>IDENTIFICATION</scope>
</reference>
<feature type="domain" description="C3H1-type" evidence="14">
    <location>
        <begin position="164"/>
        <end position="191"/>
    </location>
</feature>
<dbReference type="Proteomes" id="UP000694395">
    <property type="component" value="Chromosome 15"/>
</dbReference>
<evidence type="ECO:0000256" key="11">
    <source>
        <dbReference type="PROSITE-ProRule" id="PRU00723"/>
    </source>
</evidence>
<protein>
    <recommendedName>
        <fullName evidence="3">RING-type E3 ubiquitin transferase</fullName>
        <ecNumber evidence="3">2.3.2.27</ecNumber>
    </recommendedName>
    <alternativeName>
        <fullName evidence="10">RING-type E3 ubiquitin transferase makorin-1</fullName>
    </alternativeName>
</protein>
<evidence type="ECO:0000259" key="14">
    <source>
        <dbReference type="PROSITE" id="PS50103"/>
    </source>
</evidence>
<keyword evidence="5 11" id="KW-0479">Metal-binding</keyword>
<name>A0A8K9WT29_ONCMY</name>
<comment type="pathway">
    <text evidence="2">Protein modification; protein ubiquitination.</text>
</comment>
<feature type="domain" description="RING-type" evidence="13">
    <location>
        <begin position="362"/>
        <end position="416"/>
    </location>
</feature>
<evidence type="ECO:0000313" key="16">
    <source>
        <dbReference type="Proteomes" id="UP000694395"/>
    </source>
</evidence>
<dbReference type="PANTHER" id="PTHR11224">
    <property type="entry name" value="MAKORIN-RELATED"/>
    <property type="match status" value="1"/>
</dbReference>
<sequence>MLHIYTSGEISGSLFYLCSDYLIDLPEISCCSGVPSGGRSVHGLHYRSHAEKQQQRRFSEDSRFGARLSGRSGYSASLHYRSHAEKQQQRRFSEDPRFGARLSGKIRVLGFNLNITAMAEAAATAAPAIPGAWTKHVTCRYFMHGLCKEGINCRYSHDLNTSQPAAAMICKFFQKGNCVFGDRCRFEHSKEDVPGPKPSLPPPASACALLTPTSLAASAPAPVPSGSAGGESADGPENPHGSGAGDWVMAAEFVPGQPYYCGRDPVKSEGLGMSPLMEREKDRSGDDKELRKTLCPYAAMGECRYGLNCAYLHGDVCDMCGLQVLHPSNDAQRSEHTKACIEAHEKDMELSFAIQRSKDMQCGVCMEVVFDKANPSERRFGILSNCCHCYCLKCIRKWRSAKTFESKIIKSCPECRITSNFVIPSEYWVEDKEDKQKLIQKYKDGMGTKACRYFDQGRGTCPFGSNCFYKHAFPDGRLEEPQRRPAGCNGRNRNSRRTPLWDLFEERENSSDSLDNEDEEMVTFELSEMLLMLLAAGTDDDVTDSEDEWDLFHEELDDIYEIYL</sequence>
<feature type="zinc finger region" description="C3H1-type" evidence="11">
    <location>
        <begin position="133"/>
        <end position="160"/>
    </location>
</feature>
<evidence type="ECO:0000256" key="8">
    <source>
        <dbReference type="ARBA" id="ARBA00022786"/>
    </source>
</evidence>
<accession>A0A8K9WT29</accession>
<keyword evidence="9 11" id="KW-0862">Zinc</keyword>
<evidence type="ECO:0000256" key="2">
    <source>
        <dbReference type="ARBA" id="ARBA00004906"/>
    </source>
</evidence>
<dbReference type="InterPro" id="IPR036855">
    <property type="entry name" value="Znf_CCCH_sf"/>
</dbReference>
<feature type="domain" description="C3H1-type" evidence="14">
    <location>
        <begin position="445"/>
        <end position="474"/>
    </location>
</feature>
<dbReference type="GO" id="GO:0008270">
    <property type="term" value="F:zinc ion binding"/>
    <property type="evidence" value="ECO:0007669"/>
    <property type="project" value="UniProtKB-KW"/>
</dbReference>
<dbReference type="PROSITE" id="PS00518">
    <property type="entry name" value="ZF_RING_1"/>
    <property type="match status" value="1"/>
</dbReference>
<evidence type="ECO:0000256" key="6">
    <source>
        <dbReference type="ARBA" id="ARBA00022737"/>
    </source>
</evidence>
<evidence type="ECO:0000259" key="13">
    <source>
        <dbReference type="PROSITE" id="PS50089"/>
    </source>
</evidence>
<keyword evidence="7 11" id="KW-0863">Zinc-finger</keyword>
<evidence type="ECO:0000256" key="7">
    <source>
        <dbReference type="ARBA" id="ARBA00022771"/>
    </source>
</evidence>
<dbReference type="SUPFAM" id="SSF57850">
    <property type="entry name" value="RING/U-box"/>
    <property type="match status" value="1"/>
</dbReference>
<evidence type="ECO:0000256" key="3">
    <source>
        <dbReference type="ARBA" id="ARBA00012483"/>
    </source>
</evidence>
<comment type="catalytic activity">
    <reaction evidence="1">
        <text>S-ubiquitinyl-[E2 ubiquitin-conjugating enzyme]-L-cysteine + [acceptor protein]-L-lysine = [E2 ubiquitin-conjugating enzyme]-L-cysteine + N(6)-ubiquitinyl-[acceptor protein]-L-lysine.</text>
        <dbReference type="EC" id="2.3.2.27"/>
    </reaction>
</comment>
<feature type="zinc finger region" description="C3H1-type" evidence="11">
    <location>
        <begin position="164"/>
        <end position="191"/>
    </location>
</feature>
<reference evidence="15" key="2">
    <citation type="submission" date="2025-08" db="UniProtKB">
        <authorList>
            <consortium name="Ensembl"/>
        </authorList>
    </citation>
    <scope>IDENTIFICATION</scope>
</reference>
<feature type="domain" description="C3H1-type" evidence="14">
    <location>
        <begin position="133"/>
        <end position="160"/>
    </location>
</feature>
<keyword evidence="8" id="KW-0833">Ubl conjugation pathway</keyword>
<evidence type="ECO:0000256" key="12">
    <source>
        <dbReference type="SAM" id="MobiDB-lite"/>
    </source>
</evidence>
<feature type="zinc finger region" description="C3H1-type" evidence="11">
    <location>
        <begin position="289"/>
        <end position="316"/>
    </location>
</feature>
<dbReference type="InterPro" id="IPR017907">
    <property type="entry name" value="Znf_RING_CS"/>
</dbReference>
<dbReference type="PROSITE" id="PS50089">
    <property type="entry name" value="ZF_RING_2"/>
    <property type="match status" value="1"/>
</dbReference>
<dbReference type="InterPro" id="IPR031644">
    <property type="entry name" value="MKRN1_C"/>
</dbReference>
<dbReference type="InterPro" id="IPR045072">
    <property type="entry name" value="MKRN-like"/>
</dbReference>
<dbReference type="GO" id="GO:0000209">
    <property type="term" value="P:protein polyubiquitination"/>
    <property type="evidence" value="ECO:0007669"/>
    <property type="project" value="InterPro"/>
</dbReference>
<reference evidence="15" key="1">
    <citation type="submission" date="2020-07" db="EMBL/GenBank/DDBJ databases">
        <title>A long reads based de novo assembly of the rainbow trout Arlee double haploid line genome.</title>
        <authorList>
            <person name="Gao G."/>
            <person name="Palti Y."/>
        </authorList>
    </citation>
    <scope>NUCLEOTIDE SEQUENCE [LARGE SCALE GENOMIC DNA]</scope>
</reference>
<dbReference type="PANTHER" id="PTHR11224:SF37">
    <property type="entry name" value="E3 UBIQUITIN-PROTEIN LIGASE MAKORIN-1"/>
    <property type="match status" value="1"/>
</dbReference>